<keyword evidence="1" id="KW-0812">Transmembrane</keyword>
<feature type="transmembrane region" description="Helical" evidence="1">
    <location>
        <begin position="152"/>
        <end position="171"/>
    </location>
</feature>
<protein>
    <submittedName>
        <fullName evidence="2">Uncharacterized protein</fullName>
    </submittedName>
</protein>
<dbReference type="Proteomes" id="UP000470470">
    <property type="component" value="Unassembled WGS sequence"/>
</dbReference>
<dbReference type="PROSITE" id="PS51257">
    <property type="entry name" value="PROKAR_LIPOPROTEIN"/>
    <property type="match status" value="1"/>
</dbReference>
<keyword evidence="1" id="KW-0472">Membrane</keyword>
<keyword evidence="1" id="KW-1133">Transmembrane helix</keyword>
<evidence type="ECO:0000313" key="3">
    <source>
        <dbReference type="Proteomes" id="UP000470470"/>
    </source>
</evidence>
<feature type="transmembrane region" description="Helical" evidence="1">
    <location>
        <begin position="40"/>
        <end position="59"/>
    </location>
</feature>
<sequence length="182" mass="19853">MRGRRRRAVEWLAATAAGGLLAACLVTALLSLVSRDRWDWGRFWFLVLMMGVCSVAGRAGERLGRRIDRPPLQAPTARESAHTRHRAETEEAVRAGVLPEGADPAEWRVRVRGYVRGADALVAGCVAACWLTSALTALAAELHSDGDPVVRALAVVLLVLPAPLGLVPLRVRRRVRRLTDQL</sequence>
<gene>
    <name evidence="2" type="ORF">G1H19_05445</name>
</gene>
<accession>A0A7K3WAG7</accession>
<proteinExistence type="predicted"/>
<organism evidence="2 3">
    <name type="scientific">Goekera deserti</name>
    <dbReference type="NCBI Taxonomy" id="2497753"/>
    <lineage>
        <taxon>Bacteria</taxon>
        <taxon>Bacillati</taxon>
        <taxon>Actinomycetota</taxon>
        <taxon>Actinomycetes</taxon>
        <taxon>Geodermatophilales</taxon>
        <taxon>Geodermatophilaceae</taxon>
        <taxon>Goekera</taxon>
    </lineage>
</organism>
<feature type="transmembrane region" description="Helical" evidence="1">
    <location>
        <begin position="120"/>
        <end position="140"/>
    </location>
</feature>
<dbReference type="EMBL" id="JAAGWK010000009">
    <property type="protein sequence ID" value="NEL53452.1"/>
    <property type="molecule type" value="Genomic_DNA"/>
</dbReference>
<comment type="caution">
    <text evidence="2">The sequence shown here is derived from an EMBL/GenBank/DDBJ whole genome shotgun (WGS) entry which is preliminary data.</text>
</comment>
<name>A0A7K3WAG7_9ACTN</name>
<dbReference type="RefSeq" id="WP_152728710.1">
    <property type="nucleotide sequence ID" value="NZ_JAABOZ010000002.1"/>
</dbReference>
<evidence type="ECO:0000313" key="2">
    <source>
        <dbReference type="EMBL" id="NEL53452.1"/>
    </source>
</evidence>
<keyword evidence="3" id="KW-1185">Reference proteome</keyword>
<feature type="transmembrane region" description="Helical" evidence="1">
    <location>
        <begin position="12"/>
        <end position="34"/>
    </location>
</feature>
<dbReference type="AlphaFoldDB" id="A0A7K3WAG7"/>
<evidence type="ECO:0000256" key="1">
    <source>
        <dbReference type="SAM" id="Phobius"/>
    </source>
</evidence>
<reference evidence="2 3" key="1">
    <citation type="submission" date="2020-02" db="EMBL/GenBank/DDBJ databases">
        <title>The whole genome sequence of CPCC 205119.</title>
        <authorList>
            <person name="Jiang Z."/>
        </authorList>
    </citation>
    <scope>NUCLEOTIDE SEQUENCE [LARGE SCALE GENOMIC DNA]</scope>
    <source>
        <strain evidence="2 3">CPCC 205119</strain>
    </source>
</reference>